<dbReference type="GO" id="GO:0016747">
    <property type="term" value="F:acyltransferase activity, transferring groups other than amino-acyl groups"/>
    <property type="evidence" value="ECO:0007669"/>
    <property type="project" value="InterPro"/>
</dbReference>
<dbReference type="Pfam" id="PF01757">
    <property type="entry name" value="Acyl_transf_3"/>
    <property type="match status" value="1"/>
</dbReference>
<comment type="caution">
    <text evidence="4">The sequence shown here is derived from an EMBL/GenBank/DDBJ whole genome shotgun (WGS) entry which is preliminary data.</text>
</comment>
<reference evidence="4" key="1">
    <citation type="submission" date="2023-06" db="EMBL/GenBank/DDBJ databases">
        <authorList>
            <person name="Noh H."/>
        </authorList>
    </citation>
    <scope>NUCLEOTIDE SEQUENCE</scope>
    <source>
        <strain evidence="4">DUCC20226</strain>
    </source>
</reference>
<proteinExistence type="predicted"/>
<evidence type="ECO:0000259" key="3">
    <source>
        <dbReference type="Pfam" id="PF01757"/>
    </source>
</evidence>
<feature type="transmembrane region" description="Helical" evidence="2">
    <location>
        <begin position="377"/>
        <end position="394"/>
    </location>
</feature>
<sequence length="540" mass="60839">MQPANYQELPSFRQPSPPLQPHGVQHSWNDPLKGLTARHIALCVLDFFIPEILSRRKKQSGRVVHEQPKTAWLDGLRGWAALLVCVFHLTVWTHDGINYCYGATLPSGASNITPAAWPLIRTLWTGGHFSVALFFTISGYVLPKRLLSILHAGRQADFVEALHSSIVRRPFRLFLPVIWSTLAVMIVSYLTGIPTSAMKREDSMLLQLAAWVRETGRYLYFFDGSYHAVNQHTWSLVVEMRGSMSLFVWLFALSGMQHKTRLFLTLAMIWYLIAAVSAAQMATFFAGMVTAELDLIASGAVQMRLPWDGLVQAVGRHAFVRALVLHTVLVGALYLGASPSGSPVDSSRDEVLGKCRGWMTLEWLIPEAYPHGGNDPSWLWFWLFWAAWMFLLAVKEINWLKRALAGDFSQCWSLPPTASFSRFTLLTDSADLGRVSFPLYLTHGPMIGFFSERLFYLAGVKKSMDEGAVSLFGSIANKWYDASWFPFSDQGPYGLEPNYLFCLALSIVVFLYVAELGAKSMEAPSVRFSRWVYCRHFKGR</sequence>
<feature type="domain" description="Acyltransferase 3" evidence="3">
    <location>
        <begin position="71"/>
        <end position="457"/>
    </location>
</feature>
<feature type="transmembrane region" description="Helical" evidence="2">
    <location>
        <begin position="123"/>
        <end position="142"/>
    </location>
</feature>
<feature type="transmembrane region" description="Helical" evidence="2">
    <location>
        <begin position="268"/>
        <end position="297"/>
    </location>
</feature>
<name>A0AAD9W569_PHOAM</name>
<evidence type="ECO:0000313" key="4">
    <source>
        <dbReference type="EMBL" id="KAK2605560.1"/>
    </source>
</evidence>
<dbReference type="InterPro" id="IPR050879">
    <property type="entry name" value="Acyltransferase_3"/>
</dbReference>
<gene>
    <name evidence="4" type="ORF">N8I77_008389</name>
</gene>
<dbReference type="Proteomes" id="UP001265746">
    <property type="component" value="Unassembled WGS sequence"/>
</dbReference>
<evidence type="ECO:0000256" key="2">
    <source>
        <dbReference type="SAM" id="Phobius"/>
    </source>
</evidence>
<feature type="transmembrane region" description="Helical" evidence="2">
    <location>
        <begin position="234"/>
        <end position="256"/>
    </location>
</feature>
<feature type="transmembrane region" description="Helical" evidence="2">
    <location>
        <begin position="36"/>
        <end position="54"/>
    </location>
</feature>
<dbReference type="PANTHER" id="PTHR23028">
    <property type="entry name" value="ACETYLTRANSFERASE"/>
    <property type="match status" value="1"/>
</dbReference>
<keyword evidence="2" id="KW-0472">Membrane</keyword>
<organism evidence="4 5">
    <name type="scientific">Phomopsis amygdali</name>
    <name type="common">Fusicoccum amygdali</name>
    <dbReference type="NCBI Taxonomy" id="1214568"/>
    <lineage>
        <taxon>Eukaryota</taxon>
        <taxon>Fungi</taxon>
        <taxon>Dikarya</taxon>
        <taxon>Ascomycota</taxon>
        <taxon>Pezizomycotina</taxon>
        <taxon>Sordariomycetes</taxon>
        <taxon>Sordariomycetidae</taxon>
        <taxon>Diaporthales</taxon>
        <taxon>Diaporthaceae</taxon>
        <taxon>Diaporthe</taxon>
    </lineage>
</organism>
<dbReference type="PANTHER" id="PTHR23028:SF134">
    <property type="entry name" value="PUTATIVE (AFU_ORTHOLOGUE AFUA_4G08520)-RELATED"/>
    <property type="match status" value="1"/>
</dbReference>
<keyword evidence="2" id="KW-1133">Transmembrane helix</keyword>
<keyword evidence="2" id="KW-0812">Transmembrane</keyword>
<feature type="transmembrane region" description="Helical" evidence="2">
    <location>
        <begin position="173"/>
        <end position="192"/>
    </location>
</feature>
<dbReference type="EMBL" id="JAUJFL010000004">
    <property type="protein sequence ID" value="KAK2605560.1"/>
    <property type="molecule type" value="Genomic_DNA"/>
</dbReference>
<accession>A0AAD9W569</accession>
<dbReference type="InterPro" id="IPR002656">
    <property type="entry name" value="Acyl_transf_3_dom"/>
</dbReference>
<evidence type="ECO:0000313" key="5">
    <source>
        <dbReference type="Proteomes" id="UP001265746"/>
    </source>
</evidence>
<dbReference type="AlphaFoldDB" id="A0AAD9W569"/>
<protein>
    <recommendedName>
        <fullName evidence="3">Acyltransferase 3 domain-containing protein</fullName>
    </recommendedName>
</protein>
<feature type="region of interest" description="Disordered" evidence="1">
    <location>
        <begin position="1"/>
        <end position="25"/>
    </location>
</feature>
<evidence type="ECO:0000256" key="1">
    <source>
        <dbReference type="SAM" id="MobiDB-lite"/>
    </source>
</evidence>
<feature type="transmembrane region" description="Helical" evidence="2">
    <location>
        <begin position="75"/>
        <end position="92"/>
    </location>
</feature>
<keyword evidence="5" id="KW-1185">Reference proteome</keyword>
<feature type="transmembrane region" description="Helical" evidence="2">
    <location>
        <begin position="499"/>
        <end position="518"/>
    </location>
</feature>